<proteinExistence type="predicted"/>
<sequence length="149" mass="17233">MLAAVKPHVPHSECRHPELLLLYLPLTEDTVTVSFRDKPDPAIENKTGQRKITIKDPGFEMSIREAVLTAEEELSSNKYIHFTLKINLDVYLQKSPNLIKFNNDNLIWNPRSRSLTRLHESLAEINQIIESEITREEATITHERHTKLP</sequence>
<keyword evidence="2" id="KW-1185">Reference proteome</keyword>
<organism evidence="1 2">
    <name type="scientific">Cinara cedri</name>
    <dbReference type="NCBI Taxonomy" id="506608"/>
    <lineage>
        <taxon>Eukaryota</taxon>
        <taxon>Metazoa</taxon>
        <taxon>Ecdysozoa</taxon>
        <taxon>Arthropoda</taxon>
        <taxon>Hexapoda</taxon>
        <taxon>Insecta</taxon>
        <taxon>Pterygota</taxon>
        <taxon>Neoptera</taxon>
        <taxon>Paraneoptera</taxon>
        <taxon>Hemiptera</taxon>
        <taxon>Sternorrhyncha</taxon>
        <taxon>Aphidomorpha</taxon>
        <taxon>Aphidoidea</taxon>
        <taxon>Aphididae</taxon>
        <taxon>Lachninae</taxon>
        <taxon>Cinara</taxon>
    </lineage>
</organism>
<gene>
    <name evidence="1" type="ORF">CINCED_3A005850</name>
</gene>
<name>A0A5E4N3A0_9HEMI</name>
<dbReference type="AlphaFoldDB" id="A0A5E4N3A0"/>
<protein>
    <submittedName>
        <fullName evidence="1">Uncharacterized protein</fullName>
    </submittedName>
</protein>
<accession>A0A5E4N3A0</accession>
<evidence type="ECO:0000313" key="1">
    <source>
        <dbReference type="EMBL" id="VVC38297.1"/>
    </source>
</evidence>
<evidence type="ECO:0000313" key="2">
    <source>
        <dbReference type="Proteomes" id="UP000325440"/>
    </source>
</evidence>
<dbReference type="Proteomes" id="UP000325440">
    <property type="component" value="Unassembled WGS sequence"/>
</dbReference>
<reference evidence="1 2" key="1">
    <citation type="submission" date="2019-08" db="EMBL/GenBank/DDBJ databases">
        <authorList>
            <person name="Alioto T."/>
            <person name="Alioto T."/>
            <person name="Gomez Garrido J."/>
        </authorList>
    </citation>
    <scope>NUCLEOTIDE SEQUENCE [LARGE SCALE GENOMIC DNA]</scope>
</reference>
<dbReference type="EMBL" id="CABPRJ010001467">
    <property type="protein sequence ID" value="VVC38297.1"/>
    <property type="molecule type" value="Genomic_DNA"/>
</dbReference>